<organism evidence="1 2">
    <name type="scientific">Streptomyces vinaceus</name>
    <dbReference type="NCBI Taxonomy" id="1960"/>
    <lineage>
        <taxon>Bacteria</taxon>
        <taxon>Bacillati</taxon>
        <taxon>Actinomycetota</taxon>
        <taxon>Actinomycetes</taxon>
        <taxon>Kitasatosporales</taxon>
        <taxon>Streptomycetaceae</taxon>
        <taxon>Streptomyces</taxon>
    </lineage>
</organism>
<dbReference type="Proteomes" id="UP000325563">
    <property type="component" value="Chromosome"/>
</dbReference>
<dbReference type="AlphaFoldDB" id="A0A5J6J2L5"/>
<sequence>MRTTPRLRAAGGSPAEVPTALGNFVEVRLAKEGHDGVVGVNCLEKVQLATAPAMSGAVLAGVDHVRVGAGVPGQIPALADRLARCEPCVTRLAAEGDERPLDHAFDPAAPWPGTYRGRCAARCWPPTWPGTRPPGPRGS</sequence>
<dbReference type="GeneID" id="95610958"/>
<evidence type="ECO:0000313" key="1">
    <source>
        <dbReference type="EMBL" id="QEV45417.1"/>
    </source>
</evidence>
<dbReference type="RefSeq" id="WP_150528029.1">
    <property type="nucleotide sequence ID" value="NZ_BNBW01000002.1"/>
</dbReference>
<evidence type="ECO:0000313" key="2">
    <source>
        <dbReference type="Proteomes" id="UP000325563"/>
    </source>
</evidence>
<proteinExistence type="predicted"/>
<gene>
    <name evidence="1" type="ORF">CP980_10320</name>
</gene>
<name>A0A5J6J2L5_STRVI</name>
<dbReference type="KEGG" id="svn:CP980_10320"/>
<dbReference type="EMBL" id="CP023692">
    <property type="protein sequence ID" value="QEV45417.1"/>
    <property type="molecule type" value="Genomic_DNA"/>
</dbReference>
<keyword evidence="2" id="KW-1185">Reference proteome</keyword>
<accession>A0A5J6J2L5</accession>
<protein>
    <submittedName>
        <fullName evidence="1">Uncharacterized protein</fullName>
    </submittedName>
</protein>
<reference evidence="1 2" key="1">
    <citation type="submission" date="2017-09" db="EMBL/GenBank/DDBJ databases">
        <authorList>
            <person name="Lee N."/>
            <person name="Cho B.-K."/>
        </authorList>
    </citation>
    <scope>NUCLEOTIDE SEQUENCE [LARGE SCALE GENOMIC DNA]</scope>
    <source>
        <strain evidence="1 2">ATCC 27476</strain>
    </source>
</reference>